<dbReference type="Gene3D" id="3.10.450.50">
    <property type="match status" value="1"/>
</dbReference>
<keyword evidence="2" id="KW-1185">Reference proteome</keyword>
<proteinExistence type="predicted"/>
<dbReference type="PANTHER" id="PTHR38436:SF1">
    <property type="entry name" value="ESTER CYCLASE"/>
    <property type="match status" value="1"/>
</dbReference>
<evidence type="ECO:0008006" key="3">
    <source>
        <dbReference type="Google" id="ProtNLM"/>
    </source>
</evidence>
<comment type="caution">
    <text evidence="1">The sequence shown here is derived from an EMBL/GenBank/DDBJ whole genome shotgun (WGS) entry which is preliminary data.</text>
</comment>
<dbReference type="GO" id="GO:0030638">
    <property type="term" value="P:polyketide metabolic process"/>
    <property type="evidence" value="ECO:0007669"/>
    <property type="project" value="InterPro"/>
</dbReference>
<reference evidence="2" key="1">
    <citation type="submission" date="2017-03" db="EMBL/GenBank/DDBJ databases">
        <authorList>
            <person name="Safronova V.I."/>
            <person name="Sazanova A.L."/>
            <person name="Chirak E.R."/>
        </authorList>
    </citation>
    <scope>NUCLEOTIDE SEQUENCE [LARGE SCALE GENOMIC DNA]</scope>
    <source>
        <strain evidence="2">Ach-343</strain>
    </source>
</reference>
<dbReference type="InterPro" id="IPR009959">
    <property type="entry name" value="Cyclase_SnoaL-like"/>
</dbReference>
<dbReference type="AlphaFoldDB" id="A0A2W7CAW6"/>
<dbReference type="PANTHER" id="PTHR38436">
    <property type="entry name" value="POLYKETIDE CYCLASE SNOAL-LIKE DOMAIN"/>
    <property type="match status" value="1"/>
</dbReference>
<evidence type="ECO:0000313" key="2">
    <source>
        <dbReference type="Proteomes" id="UP000248616"/>
    </source>
</evidence>
<dbReference type="InterPro" id="IPR032710">
    <property type="entry name" value="NTF2-like_dom_sf"/>
</dbReference>
<gene>
    <name evidence="1" type="ORF">B5V02_02270</name>
</gene>
<name>A0A2W7CAW6_9HYPH</name>
<protein>
    <recommendedName>
        <fullName evidence="3">SnoaL-like domain-containing protein</fullName>
    </recommendedName>
</protein>
<dbReference type="OrthoDB" id="9812089at2"/>
<accession>A0A2W7CAW6</accession>
<sequence length="158" mass="17589">MSDRGLELADGVLVPAPTSNKQCCKEAAMTARNVLDENKRLVVEFYELAINQRKPAEATRKYIELPYRQHNPEVPDGPDGFIQFIGGMQKQHPKLKVAISKVLADGDLVVLHVHLTREPDDTGLAIAEFFRLKDAKIIEHWDVVQPVPATTASGNSMF</sequence>
<dbReference type="SUPFAM" id="SSF54427">
    <property type="entry name" value="NTF2-like"/>
    <property type="match status" value="1"/>
</dbReference>
<dbReference type="Proteomes" id="UP000248616">
    <property type="component" value="Unassembled WGS sequence"/>
</dbReference>
<dbReference type="EMBL" id="MZXV01000012">
    <property type="protein sequence ID" value="PZV40114.1"/>
    <property type="molecule type" value="Genomic_DNA"/>
</dbReference>
<organism evidence="1 2">
    <name type="scientific">Mesorhizobium kowhaii</name>
    <dbReference type="NCBI Taxonomy" id="1300272"/>
    <lineage>
        <taxon>Bacteria</taxon>
        <taxon>Pseudomonadati</taxon>
        <taxon>Pseudomonadota</taxon>
        <taxon>Alphaproteobacteria</taxon>
        <taxon>Hyphomicrobiales</taxon>
        <taxon>Phyllobacteriaceae</taxon>
        <taxon>Mesorhizobium</taxon>
    </lineage>
</organism>
<dbReference type="Pfam" id="PF07366">
    <property type="entry name" value="SnoaL"/>
    <property type="match status" value="1"/>
</dbReference>
<evidence type="ECO:0000313" key="1">
    <source>
        <dbReference type="EMBL" id="PZV40114.1"/>
    </source>
</evidence>